<dbReference type="InterPro" id="IPR051465">
    <property type="entry name" value="Cell_Envelope_Struct_Comp"/>
</dbReference>
<dbReference type="InterPro" id="IPR022409">
    <property type="entry name" value="PKD/Chitinase_dom"/>
</dbReference>
<dbReference type="SUPFAM" id="SSF49299">
    <property type="entry name" value="PKD domain"/>
    <property type="match status" value="1"/>
</dbReference>
<evidence type="ECO:0000313" key="6">
    <source>
        <dbReference type="Proteomes" id="UP000068026"/>
    </source>
</evidence>
<dbReference type="EMBL" id="CP014223">
    <property type="protein sequence ID" value="AMJ41544.1"/>
    <property type="molecule type" value="Genomic_DNA"/>
</dbReference>
<accession>A0A0X1U9D1</accession>
<protein>
    <submittedName>
        <fullName evidence="4">Cellulosome-anchoring protein</fullName>
    </submittedName>
    <submittedName>
        <fullName evidence="5">S-layer homology domain-containing protein</fullName>
    </submittedName>
</protein>
<feature type="domain" description="SLH" evidence="3">
    <location>
        <begin position="90"/>
        <end position="155"/>
    </location>
</feature>
<keyword evidence="6" id="KW-1185">Reference proteome</keyword>
<dbReference type="SMART" id="SM00089">
    <property type="entry name" value="PKD"/>
    <property type="match status" value="5"/>
</dbReference>
<dbReference type="PANTHER" id="PTHR43308:SF5">
    <property type="entry name" value="S-LAYER PROTEIN _ PEPTIDOGLYCAN ENDO-BETA-N-ACETYLGLUCOSAMINIDASE"/>
    <property type="match status" value="1"/>
</dbReference>
<evidence type="ECO:0000259" key="3">
    <source>
        <dbReference type="PROSITE" id="PS51272"/>
    </source>
</evidence>
<proteinExistence type="predicted"/>
<dbReference type="PROSITE" id="PS51272">
    <property type="entry name" value="SLH"/>
    <property type="match status" value="3"/>
</dbReference>
<dbReference type="KEGG" id="cpro:CPRO_19620"/>
<keyword evidence="1" id="KW-0677">Repeat</keyword>
<dbReference type="InterPro" id="IPR001119">
    <property type="entry name" value="SLH_dom"/>
</dbReference>
<evidence type="ECO:0000313" key="5">
    <source>
        <dbReference type="EMBL" id="SHE71038.1"/>
    </source>
</evidence>
<dbReference type="Proteomes" id="UP000184204">
    <property type="component" value="Unassembled WGS sequence"/>
</dbReference>
<evidence type="ECO:0000313" key="7">
    <source>
        <dbReference type="Proteomes" id="UP000184204"/>
    </source>
</evidence>
<reference evidence="6" key="2">
    <citation type="submission" date="2016-01" db="EMBL/GenBank/DDBJ databases">
        <authorList>
            <person name="Poehlein A."/>
            <person name="Schlien K."/>
            <person name="Gottschalk G."/>
            <person name="Buckel W."/>
            <person name="Daniel R."/>
        </authorList>
    </citation>
    <scope>NUCLEOTIDE SEQUENCE [LARGE SCALE GENOMIC DNA]</scope>
    <source>
        <strain evidence="6">X2</strain>
    </source>
</reference>
<dbReference type="EMBL" id="FQUA01000005">
    <property type="protein sequence ID" value="SHE71038.1"/>
    <property type="molecule type" value="Genomic_DNA"/>
</dbReference>
<name>A0A0X1U9D1_ANAPI</name>
<dbReference type="Proteomes" id="UP000068026">
    <property type="component" value="Chromosome"/>
</dbReference>
<dbReference type="Pfam" id="PF00395">
    <property type="entry name" value="SLH"/>
    <property type="match status" value="3"/>
</dbReference>
<feature type="region of interest" description="Disordered" evidence="2">
    <location>
        <begin position="211"/>
        <end position="240"/>
    </location>
</feature>
<reference evidence="4 6" key="1">
    <citation type="journal article" date="2016" name="Genome Announc.">
        <title>Complete Genome Sequence of the Amino Acid-Fermenting Clostridium propionicum X2 (DSM 1682).</title>
        <authorList>
            <person name="Poehlein A."/>
            <person name="Schlien K."/>
            <person name="Chowdhury N.P."/>
            <person name="Gottschalk G."/>
            <person name="Buckel W."/>
            <person name="Daniel R."/>
        </authorList>
    </citation>
    <scope>NUCLEOTIDE SEQUENCE [LARGE SCALE GENOMIC DNA]</scope>
    <source>
        <strain evidence="4 6">X2</strain>
    </source>
</reference>
<evidence type="ECO:0000256" key="2">
    <source>
        <dbReference type="SAM" id="MobiDB-lite"/>
    </source>
</evidence>
<organism evidence="5 7">
    <name type="scientific">Anaerotignum propionicum DSM 1682</name>
    <dbReference type="NCBI Taxonomy" id="991789"/>
    <lineage>
        <taxon>Bacteria</taxon>
        <taxon>Bacillati</taxon>
        <taxon>Bacillota</taxon>
        <taxon>Clostridia</taxon>
        <taxon>Lachnospirales</taxon>
        <taxon>Anaerotignaceae</taxon>
        <taxon>Anaerotignum</taxon>
    </lineage>
</organism>
<feature type="compositionally biased region" description="Basic and acidic residues" evidence="2">
    <location>
        <begin position="211"/>
        <end position="222"/>
    </location>
</feature>
<dbReference type="RefSeq" id="WP_066050948.1">
    <property type="nucleotide sequence ID" value="NZ_CP014223.1"/>
</dbReference>
<dbReference type="OrthoDB" id="174569at2"/>
<feature type="domain" description="SLH" evidence="3">
    <location>
        <begin position="157"/>
        <end position="220"/>
    </location>
</feature>
<dbReference type="PANTHER" id="PTHR43308">
    <property type="entry name" value="OUTER MEMBRANE PROTEIN ALPHA-RELATED"/>
    <property type="match status" value="1"/>
</dbReference>
<sequence>MKQNLKKTTSLFLIICLVLVMFSESVYAEKPIFQDSLGHWAEDAILKLTDEGVISGFPDGLCHPDEIITRAEFTALVDRKIERNKDGAVNRPSDFTDIKGHWAEKNITKLTSLDIILEEEYPEKQFSPDEPITRLEMVKMLVRALGTENHSTDCICELDFTDAQLIKSEDKIYVCMGKKYRIISGYPDGTMQPGGSATRAEAFKMLVKEEEASEQIKREKEQSSVIENPEGKNSHGGSGGASYVPEPQFSFILPETVYVGEEIDIKSESQNVSAVAWAVLKNGISVEIPDVMEGELKSNGGIVKIKEKGTYTFTATAKNSVGKEITCEQTVTVYPVVTADFYMPQTAHTDTSIAVDLKTENLGQNLVVWYLIKDGMAVKLENAVTGELGNKGGTVQFNSKGSYELTATITDELGKVCTVSKNIDIYPVAEINLTLQSVTHTDKTIAFHVQTKDAEEMTVNWSLKKDGEPVDIKNFIEGELSLGENNIRFKEKGVYQITATLTDKTGRIFIDTAEITAYPVGTVGFYLPSVLHTDDTVNVEATLNEIGNHTALWSLNKDGKDVQLSEFISGDLTNEGGEVGFKEKGIYILKASFTDDGQRAYSYEQQIKVYPVPTVSYTQPQYAHTDTGIEITVKSTDLDGLTIKWLVDNSFGYQDWSTFVEGSLSDAGGNIKFKRAGIYELVARVTDETGRVFLFEPKKTTEVLPVLTIDFNLPKVAYTDTTIDLRTSGHNNALPVEWSLNKNGQAVSLSKVLDGTLNALGGKVTFKEYGEFVLTATMTDFLGRSYTHSEEIKIMPVLDFTFTMPSDVHYGNSFPVTISNAKHTENASIVWALTKNGETESYTGALTEKGGNISISNTGKFVFTSVATDILGRESRCTQEITVTNTAPTITNLVAIPTRTVKDGKFLVNISATAADADGDKFELEWDGRVADGYYAVGTHTMKVRAKDIAGAYSDWTVKTFTVVNSAPTITNFTVTPTRTVKDGKFLVNVSATAVDADGDKFELEWDGKVEDGYYSVGTHTVKVRAKDIAGECSQWAVKTFTVVNVAPTITNFTVTPTRTVKDGKFLVNISATAADTDGDKFELEWEGKVADGYYAVGTHTVKIRAKDTAGAYSQWAVKTFTIASSAPTITNFTVTPTRTVKDGKFLVNISATAADADGDTTVLEWQGKNADGYYAVGTYTIKVRAKDAVGSYSPWSEKTFTVANSAPERPVITRTPNGNSVTPGTAVIITAQSSDADGDAITYVWENRPSESAVYPLGKNVVRVKAVDSAGAESPWAAIMFFVADSNGSGGMTLSGPDSTILENGIEGATITGYTFTVPPVSGHSGNDYGRVRGYNILTEAWDQLDYETTNNGITFERSLNSGLYSKLEFYYYTNHNCMYNKSNITYTVDYYFE</sequence>
<evidence type="ECO:0000256" key="1">
    <source>
        <dbReference type="ARBA" id="ARBA00022737"/>
    </source>
</evidence>
<dbReference type="InterPro" id="IPR035986">
    <property type="entry name" value="PKD_dom_sf"/>
</dbReference>
<evidence type="ECO:0000313" key="4">
    <source>
        <dbReference type="EMBL" id="AMJ41544.1"/>
    </source>
</evidence>
<feature type="domain" description="SLH" evidence="3">
    <location>
        <begin position="28"/>
        <end position="89"/>
    </location>
</feature>
<gene>
    <name evidence="4" type="primary">ancA_3</name>
    <name evidence="4" type="ORF">CPRO_19620</name>
    <name evidence="5" type="ORF">SAMN02745151_01564</name>
</gene>
<reference evidence="5" key="4">
    <citation type="submission" date="2016-11" db="EMBL/GenBank/DDBJ databases">
        <authorList>
            <person name="Varghese N."/>
            <person name="Submissions S."/>
        </authorList>
    </citation>
    <scope>NUCLEOTIDE SEQUENCE</scope>
    <source>
        <strain evidence="5">DSM 1682</strain>
    </source>
</reference>
<reference evidence="7" key="3">
    <citation type="submission" date="2016-11" db="EMBL/GenBank/DDBJ databases">
        <authorList>
            <person name="Jaros S."/>
            <person name="Januszkiewicz K."/>
            <person name="Wedrychowicz H."/>
        </authorList>
    </citation>
    <scope>NUCLEOTIDE SEQUENCE [LARGE SCALE GENOMIC DNA]</scope>
    <source>
        <strain evidence="7">DSM 1682</strain>
    </source>
</reference>